<evidence type="ECO:0000259" key="3">
    <source>
        <dbReference type="PROSITE" id="PS50191"/>
    </source>
</evidence>
<gene>
    <name evidence="4" type="ORF">DSPE1174_LOCUS2610</name>
</gene>
<dbReference type="PANTHER" id="PTHR45657">
    <property type="entry name" value="CRAL-TRIO DOMAIN-CONTAINING PROTEIN YKL091C-RELATED"/>
    <property type="match status" value="1"/>
</dbReference>
<dbReference type="Gene3D" id="3.40.525.10">
    <property type="entry name" value="CRAL-TRIO lipid binding domain"/>
    <property type="match status" value="1"/>
</dbReference>
<dbReference type="PROSITE" id="PS50191">
    <property type="entry name" value="CRAL_TRIO"/>
    <property type="match status" value="1"/>
</dbReference>
<evidence type="ECO:0000256" key="1">
    <source>
        <dbReference type="SAM" id="Phobius"/>
    </source>
</evidence>
<name>A0A7S2ARM4_9STRA</name>
<dbReference type="AlphaFoldDB" id="A0A7S2ARM4"/>
<dbReference type="PANTHER" id="PTHR45657:SF1">
    <property type="entry name" value="CRAL-TRIO DOMAIN-CONTAINING PROTEIN YKL091C-RELATED"/>
    <property type="match status" value="1"/>
</dbReference>
<keyword evidence="1" id="KW-1133">Transmembrane helix</keyword>
<accession>A0A7S2ARM4</accession>
<feature type="domain" description="PH" evidence="2">
    <location>
        <begin position="1"/>
        <end position="47"/>
    </location>
</feature>
<proteinExistence type="predicted"/>
<evidence type="ECO:0000313" key="4">
    <source>
        <dbReference type="EMBL" id="CAD9375588.1"/>
    </source>
</evidence>
<dbReference type="InterPro" id="IPR051026">
    <property type="entry name" value="PI/PC_transfer"/>
</dbReference>
<dbReference type="InterPro" id="IPR001251">
    <property type="entry name" value="CRAL-TRIO_dom"/>
</dbReference>
<reference evidence="4" key="1">
    <citation type="submission" date="2021-01" db="EMBL/GenBank/DDBJ databases">
        <authorList>
            <person name="Corre E."/>
            <person name="Pelletier E."/>
            <person name="Niang G."/>
            <person name="Scheremetjew M."/>
            <person name="Finn R."/>
            <person name="Kale V."/>
            <person name="Holt S."/>
            <person name="Cochrane G."/>
            <person name="Meng A."/>
            <person name="Brown T."/>
            <person name="Cohen L."/>
        </authorList>
    </citation>
    <scope>NUCLEOTIDE SEQUENCE</scope>
    <source>
        <strain evidence="4">CCMP1381</strain>
    </source>
</reference>
<keyword evidence="1" id="KW-0812">Transmembrane</keyword>
<feature type="transmembrane region" description="Helical" evidence="1">
    <location>
        <begin position="164"/>
        <end position="187"/>
    </location>
</feature>
<dbReference type="SUPFAM" id="SSF52087">
    <property type="entry name" value="CRAL/TRIO domain"/>
    <property type="match status" value="1"/>
</dbReference>
<evidence type="ECO:0008006" key="5">
    <source>
        <dbReference type="Google" id="ProtNLM"/>
    </source>
</evidence>
<organism evidence="4">
    <name type="scientific">Octactis speculum</name>
    <dbReference type="NCBI Taxonomy" id="3111310"/>
    <lineage>
        <taxon>Eukaryota</taxon>
        <taxon>Sar</taxon>
        <taxon>Stramenopiles</taxon>
        <taxon>Ochrophyta</taxon>
        <taxon>Dictyochophyceae</taxon>
        <taxon>Dictyochales</taxon>
        <taxon>Dictyochaceae</taxon>
        <taxon>Octactis</taxon>
    </lineage>
</organism>
<dbReference type="PROSITE" id="PS50003">
    <property type="entry name" value="PH_DOMAIN"/>
    <property type="match status" value="1"/>
</dbReference>
<dbReference type="EMBL" id="HBGS01005060">
    <property type="protein sequence ID" value="CAD9375588.1"/>
    <property type="molecule type" value="Transcribed_RNA"/>
</dbReference>
<keyword evidence="1" id="KW-0472">Membrane</keyword>
<dbReference type="InterPro" id="IPR036865">
    <property type="entry name" value="CRAL-TRIO_dom_sf"/>
</dbReference>
<evidence type="ECO:0000259" key="2">
    <source>
        <dbReference type="PROSITE" id="PS50003"/>
    </source>
</evidence>
<feature type="domain" description="CRAL-TRIO" evidence="3">
    <location>
        <begin position="309"/>
        <end position="490"/>
    </location>
</feature>
<dbReference type="InterPro" id="IPR001849">
    <property type="entry name" value="PH_domain"/>
</dbReference>
<dbReference type="SMART" id="SM00516">
    <property type="entry name" value="SEC14"/>
    <property type="match status" value="1"/>
</dbReference>
<sequence length="510" mass="57282">MCTSKTGGNDFEKAFDIHSKDGKHRIYKTDSKEKCKKWIDSINETRNNSIEPEIGSAPESTNKRQGVLYITVKRSGKECVVARNKPFNKSVVIPGRHLSKSDCVIIALADGGVVTLDGEDRLDVFVGRGPRTKSFRVHGSNLPTEVNIAFEATRQYGPMLAPAFFGPLVAAGVLLAFAVPVFLRVLFSKDDIEKVLDAIFGSHQWLAVEPGAEEDTMQSLMAATLGLLLCLHSLHRCASRFSTDCKSWEITVVSSSIVGKKGDKVVPMPARFMDSCIGNVSEAHRNWKETCDWRKKKEVDSTLTKIQPHFEVIKKRCVYFLPGTTADGQPMLYLRPGSFDLQSLLSECPSITQDSVLDHFVFLMEYMFTLIWPSDKTGRMTLILDIRDVTFKQCSGRSFELWRELAMICHEHYPERCQSIVAIGNPSVFKFLKKMSSLIISPVTMKKVKLVEESEIDNADWLKNTGGRSKQGIDMRNLTKYLKGDETIDTTESFTEESAFMRFAKNLNRG</sequence>
<protein>
    <recommendedName>
        <fullName evidence="5">CRAL-TRIO domain-containing protein</fullName>
    </recommendedName>
</protein>
<dbReference type="CDD" id="cd00170">
    <property type="entry name" value="SEC14"/>
    <property type="match status" value="1"/>
</dbReference>
<dbReference type="Pfam" id="PF00650">
    <property type="entry name" value="CRAL_TRIO"/>
    <property type="match status" value="1"/>
</dbReference>